<dbReference type="GO" id="GO:0046872">
    <property type="term" value="F:metal ion binding"/>
    <property type="evidence" value="ECO:0007669"/>
    <property type="project" value="UniProtKB-KW"/>
</dbReference>
<dbReference type="Gene3D" id="3.40.50.720">
    <property type="entry name" value="NAD(P)-binding Rossmann-like Domain"/>
    <property type="match status" value="1"/>
</dbReference>
<keyword evidence="5" id="KW-0520">NAD</keyword>
<feature type="domain" description="Malic enzyme N-terminal" evidence="11">
    <location>
        <begin position="85"/>
        <end position="265"/>
    </location>
</feature>
<evidence type="ECO:0000256" key="1">
    <source>
        <dbReference type="ARBA" id="ARBA00001936"/>
    </source>
</evidence>
<feature type="binding site" evidence="7">
    <location>
        <position position="161"/>
    </location>
    <ligand>
        <name>(S)-malate</name>
        <dbReference type="ChEBI" id="CHEBI:15589"/>
    </ligand>
</feature>
<evidence type="ECO:0000256" key="6">
    <source>
        <dbReference type="PIRSR" id="PIRSR000106-1"/>
    </source>
</evidence>
<dbReference type="GO" id="GO:0005829">
    <property type="term" value="C:cytosol"/>
    <property type="evidence" value="ECO:0007669"/>
    <property type="project" value="TreeGrafter"/>
</dbReference>
<feature type="active site" description="Proton acceptor" evidence="6">
    <location>
        <position position="179"/>
    </location>
</feature>
<gene>
    <name evidence="12" type="primary">maeA</name>
    <name evidence="12" type="ORF">TUM19329_17930</name>
</gene>
<comment type="similarity">
    <text evidence="2 9">Belongs to the malic enzymes family.</text>
</comment>
<evidence type="ECO:0000313" key="13">
    <source>
        <dbReference type="Proteomes" id="UP000502894"/>
    </source>
</evidence>
<feature type="active site" description="Proton donor" evidence="6">
    <location>
        <position position="108"/>
    </location>
</feature>
<organism evidence="12 13">
    <name type="scientific">Legionella antarctica</name>
    <dbReference type="NCBI Taxonomy" id="2708020"/>
    <lineage>
        <taxon>Bacteria</taxon>
        <taxon>Pseudomonadati</taxon>
        <taxon>Pseudomonadota</taxon>
        <taxon>Gammaproteobacteria</taxon>
        <taxon>Legionellales</taxon>
        <taxon>Legionellaceae</taxon>
        <taxon>Legionella</taxon>
    </lineage>
</organism>
<dbReference type="GO" id="GO:0051287">
    <property type="term" value="F:NAD binding"/>
    <property type="evidence" value="ECO:0007669"/>
    <property type="project" value="InterPro"/>
</dbReference>
<dbReference type="InterPro" id="IPR001891">
    <property type="entry name" value="Malic_OxRdtase"/>
</dbReference>
<dbReference type="GO" id="GO:0006108">
    <property type="term" value="P:malate metabolic process"/>
    <property type="evidence" value="ECO:0007669"/>
    <property type="project" value="TreeGrafter"/>
</dbReference>
<dbReference type="SMART" id="SM00919">
    <property type="entry name" value="Malic_M"/>
    <property type="match status" value="1"/>
</dbReference>
<dbReference type="KEGG" id="lant:TUM19329_17930"/>
<dbReference type="InterPro" id="IPR037062">
    <property type="entry name" value="Malic_N_dom_sf"/>
</dbReference>
<dbReference type="SMART" id="SM01274">
    <property type="entry name" value="malic"/>
    <property type="match status" value="1"/>
</dbReference>
<feature type="binding site" evidence="8">
    <location>
        <position position="274"/>
    </location>
    <ligand>
        <name>a divalent metal cation</name>
        <dbReference type="ChEBI" id="CHEBI:60240"/>
    </ligand>
</feature>
<dbReference type="Pfam" id="PF00390">
    <property type="entry name" value="malic"/>
    <property type="match status" value="1"/>
</dbReference>
<reference evidence="12" key="1">
    <citation type="journal article" date="2020" name="Microbiol. Resour. Announc.">
        <title>Complete Genome Sequence of Novel Psychrotolerant Legionella Strain TUM19329, Isolated from Antarctic Lake Sediment.</title>
        <authorList>
            <person name="Shimada S."/>
            <person name="Nakai R."/>
            <person name="Aoki K."/>
            <person name="Shimoeda N."/>
            <person name="Ohno G."/>
            <person name="Miyazaki Y."/>
            <person name="Kudoh S."/>
            <person name="Imura S."/>
            <person name="Watanabe K."/>
            <person name="Ishii Y."/>
            <person name="Tateda K."/>
        </authorList>
    </citation>
    <scope>NUCLEOTIDE SEQUENCE [LARGE SCALE GENOMIC DNA]</scope>
    <source>
        <strain evidence="12">TUM19329</strain>
    </source>
</reference>
<dbReference type="InterPro" id="IPR012301">
    <property type="entry name" value="Malic_N_dom"/>
</dbReference>
<evidence type="ECO:0000313" key="12">
    <source>
        <dbReference type="EMBL" id="BCA95432.1"/>
    </source>
</evidence>
<proteinExistence type="inferred from homology"/>
<dbReference type="EMBL" id="AP022839">
    <property type="protein sequence ID" value="BCA95432.1"/>
    <property type="molecule type" value="Genomic_DNA"/>
</dbReference>
<dbReference type="Proteomes" id="UP000502894">
    <property type="component" value="Chromosome"/>
</dbReference>
<dbReference type="PANTHER" id="PTHR23406">
    <property type="entry name" value="MALIC ENZYME-RELATED"/>
    <property type="match status" value="1"/>
</dbReference>
<dbReference type="CDD" id="cd05312">
    <property type="entry name" value="NAD_bind_1_malic_enz"/>
    <property type="match status" value="1"/>
</dbReference>
<dbReference type="PRINTS" id="PR00072">
    <property type="entry name" value="MALOXRDTASE"/>
</dbReference>
<dbReference type="InterPro" id="IPR036291">
    <property type="entry name" value="NAD(P)-bd_dom_sf"/>
</dbReference>
<dbReference type="PIRSF" id="PIRSF000106">
    <property type="entry name" value="ME"/>
    <property type="match status" value="1"/>
</dbReference>
<evidence type="ECO:0000256" key="5">
    <source>
        <dbReference type="ARBA" id="ARBA00023027"/>
    </source>
</evidence>
<feature type="domain" description="Malic enzyme NAD-binding" evidence="10">
    <location>
        <begin position="275"/>
        <end position="536"/>
    </location>
</feature>
<comment type="cofactor">
    <cofactor evidence="1">
        <name>Mn(2+)</name>
        <dbReference type="ChEBI" id="CHEBI:29035"/>
    </cofactor>
</comment>
<sequence length="570" mass="63246">MDYMQRIDEQGKPYLEVKTKGFTLISNPILNKGTGFTEQERLDFFLNGLLPPEVSTISEQHQRSYEAFTNKKSDLEKYIYMRDLQDSNETLFYSLIKEHTVEIMPIVYTPVVGAACQSFSHIYRRPRGLFIAYPNRDKIDTILANPRFDQVKVIVVSDGERILGLGDQGAGGMGIPIGKLALYSACAGIHPATTLPVLLDTGTNNAELLKDPLYVGWRHERVRDEAYDEFVDAFIKAIKKRFPNILLQWEDFALQNATRLLDKYRNQLCTFNDDVQGTAAIATGTLLAAVQVTGIQLRDQKIVIVGAGSAGCGIAELIVQAMTADGSSEEKARSQIYMIDRNGLLLEGMHGLLPFQEKLLKAKDAITNWKCENDNIVSLKDVINNLHPNALLGVSAQPGIFTEELVREMASHVDKPIIMPLSNPISRSEATPENLMKWTNERAVIGTGSPFGNIIKDGKPFRVDQTNNVYIFPGMGLGLIAAQAKIVTDTMFMAAAKALADCSPAKDNPHANLLPSLDRVREVSYQVALAVAKEAVKCELAAPMTDDQLEKCIRAHIWEPVYIPYRKAKS</sequence>
<keyword evidence="3 8" id="KW-0479">Metal-binding</keyword>
<dbReference type="SUPFAM" id="SSF53223">
    <property type="entry name" value="Aminoacid dehydrogenase-like, N-terminal domain"/>
    <property type="match status" value="1"/>
</dbReference>
<dbReference type="InterPro" id="IPR012302">
    <property type="entry name" value="Malic_NAD-bd"/>
</dbReference>
<accession>A0A6F8T5X2</accession>
<dbReference type="PROSITE" id="PS00331">
    <property type="entry name" value="MALIC_ENZYMES"/>
    <property type="match status" value="1"/>
</dbReference>
<feature type="binding site" evidence="8">
    <location>
        <position position="250"/>
    </location>
    <ligand>
        <name>a divalent metal cation</name>
        <dbReference type="ChEBI" id="CHEBI:60240"/>
    </ligand>
</feature>
<feature type="binding site" evidence="7">
    <location>
        <position position="467"/>
    </location>
    <ligand>
        <name>(S)-malate</name>
        <dbReference type="ChEBI" id="CHEBI:15589"/>
    </ligand>
</feature>
<dbReference type="GO" id="GO:0016616">
    <property type="term" value="F:oxidoreductase activity, acting on the CH-OH group of donors, NAD or NADP as acceptor"/>
    <property type="evidence" value="ECO:0007669"/>
    <property type="project" value="InterPro"/>
</dbReference>
<dbReference type="FunFam" id="3.40.50.10380:FF:000001">
    <property type="entry name" value="NAD-dependent malic enzyme"/>
    <property type="match status" value="1"/>
</dbReference>
<dbReference type="GO" id="GO:0004470">
    <property type="term" value="F:malic enzyme activity"/>
    <property type="evidence" value="ECO:0007669"/>
    <property type="project" value="InterPro"/>
</dbReference>
<evidence type="ECO:0000259" key="10">
    <source>
        <dbReference type="SMART" id="SM00919"/>
    </source>
</evidence>
<dbReference type="InterPro" id="IPR046346">
    <property type="entry name" value="Aminoacid_DH-like_N_sf"/>
</dbReference>
<evidence type="ECO:0000256" key="3">
    <source>
        <dbReference type="ARBA" id="ARBA00022723"/>
    </source>
</evidence>
<dbReference type="PANTHER" id="PTHR23406:SF34">
    <property type="entry name" value="NAD-DEPENDENT MALIC ENZYME, MITOCHONDRIAL"/>
    <property type="match status" value="1"/>
</dbReference>
<dbReference type="InterPro" id="IPR015884">
    <property type="entry name" value="Malic_enzyme_CS"/>
</dbReference>
<feature type="binding site" evidence="8">
    <location>
        <position position="251"/>
    </location>
    <ligand>
        <name>a divalent metal cation</name>
        <dbReference type="ChEBI" id="CHEBI:60240"/>
    </ligand>
</feature>
<name>A0A6F8T5X2_9GAMM</name>
<keyword evidence="4" id="KW-0560">Oxidoreductase</keyword>
<evidence type="ECO:0000256" key="8">
    <source>
        <dbReference type="PIRSR" id="PIRSR000106-3"/>
    </source>
</evidence>
<dbReference type="AlphaFoldDB" id="A0A6F8T5X2"/>
<keyword evidence="13" id="KW-1185">Reference proteome</keyword>
<protein>
    <submittedName>
        <fullName evidence="12">NAD-dependent malic enzyme</fullName>
    </submittedName>
</protein>
<comment type="cofactor">
    <cofactor evidence="8">
        <name>Mg(2+)</name>
        <dbReference type="ChEBI" id="CHEBI:18420"/>
    </cofactor>
    <cofactor evidence="8">
        <name>Mn(2+)</name>
        <dbReference type="ChEBI" id="CHEBI:29035"/>
    </cofactor>
    <text evidence="8">Divalent metal cations. Prefers magnesium or manganese.</text>
</comment>
<evidence type="ECO:0000256" key="7">
    <source>
        <dbReference type="PIRSR" id="PIRSR000106-2"/>
    </source>
</evidence>
<feature type="binding site" evidence="7">
    <location>
        <position position="423"/>
    </location>
    <ligand>
        <name>(S)-malate</name>
        <dbReference type="ChEBI" id="CHEBI:15589"/>
    </ligand>
</feature>
<evidence type="ECO:0000256" key="4">
    <source>
        <dbReference type="ARBA" id="ARBA00023002"/>
    </source>
</evidence>
<evidence type="ECO:0000259" key="11">
    <source>
        <dbReference type="SMART" id="SM01274"/>
    </source>
</evidence>
<dbReference type="SUPFAM" id="SSF51735">
    <property type="entry name" value="NAD(P)-binding Rossmann-fold domains"/>
    <property type="match status" value="1"/>
</dbReference>
<dbReference type="Gene3D" id="3.40.50.10380">
    <property type="entry name" value="Malic enzyme, N-terminal domain"/>
    <property type="match status" value="1"/>
</dbReference>
<evidence type="ECO:0000256" key="9">
    <source>
        <dbReference type="RuleBase" id="RU003427"/>
    </source>
</evidence>
<evidence type="ECO:0000256" key="2">
    <source>
        <dbReference type="ARBA" id="ARBA00008785"/>
    </source>
</evidence>
<dbReference type="NCBIfam" id="NF010052">
    <property type="entry name" value="PRK13529.1"/>
    <property type="match status" value="1"/>
</dbReference>
<dbReference type="Pfam" id="PF03949">
    <property type="entry name" value="Malic_M"/>
    <property type="match status" value="1"/>
</dbReference>